<organism evidence="1 2">
    <name type="scientific">Caenorhabditis briggsae</name>
    <dbReference type="NCBI Taxonomy" id="6238"/>
    <lineage>
        <taxon>Eukaryota</taxon>
        <taxon>Metazoa</taxon>
        <taxon>Ecdysozoa</taxon>
        <taxon>Nematoda</taxon>
        <taxon>Chromadorea</taxon>
        <taxon>Rhabditida</taxon>
        <taxon>Rhabditina</taxon>
        <taxon>Rhabditomorpha</taxon>
        <taxon>Rhabditoidea</taxon>
        <taxon>Rhabditidae</taxon>
        <taxon>Peloderinae</taxon>
        <taxon>Caenorhabditis</taxon>
    </lineage>
</organism>
<gene>
    <name evidence="1" type="ORF">L5515_006195</name>
</gene>
<reference evidence="1 2" key="1">
    <citation type="submission" date="2022-04" db="EMBL/GenBank/DDBJ databases">
        <title>Chromosome-level reference genomes for two strains of Caenorhabditis briggsae: an improved platform for comparative genomics.</title>
        <authorList>
            <person name="Stevens L."/>
            <person name="Andersen E."/>
        </authorList>
    </citation>
    <scope>NUCLEOTIDE SEQUENCE [LARGE SCALE GENOMIC DNA]</scope>
    <source>
        <strain evidence="1">VX34</strain>
        <tissue evidence="1">Whole-organism</tissue>
    </source>
</reference>
<dbReference type="AlphaFoldDB" id="A0AAE9JIH0"/>
<dbReference type="EMBL" id="CP092624">
    <property type="protein sequence ID" value="UMM32377.1"/>
    <property type="molecule type" value="Genomic_DNA"/>
</dbReference>
<name>A0AAE9JIH0_CAEBR</name>
<sequence>MIALIVTTRKRVLLGTLSMRSDKLVTEYAMMLLVAVLLLLLPFSTWQNHLVVSLQVFKKKVLCAYTKKDKHRK</sequence>
<protein>
    <submittedName>
        <fullName evidence="1">Uncharacterized protein</fullName>
    </submittedName>
</protein>
<keyword evidence="2" id="KW-1185">Reference proteome</keyword>
<proteinExistence type="predicted"/>
<evidence type="ECO:0000313" key="2">
    <source>
        <dbReference type="Proteomes" id="UP000829354"/>
    </source>
</evidence>
<evidence type="ECO:0000313" key="1">
    <source>
        <dbReference type="EMBL" id="UMM32377.1"/>
    </source>
</evidence>
<dbReference type="Proteomes" id="UP000829354">
    <property type="component" value="Chromosome V"/>
</dbReference>
<accession>A0AAE9JIH0</accession>